<comment type="caution">
    <text evidence="4">The sequence shown here is derived from an EMBL/GenBank/DDBJ whole genome shotgun (WGS) entry which is preliminary data.</text>
</comment>
<dbReference type="Pfam" id="PF00226">
    <property type="entry name" value="DnaJ"/>
    <property type="match status" value="1"/>
</dbReference>
<dbReference type="AlphaFoldDB" id="F9SY21"/>
<evidence type="ECO:0000259" key="3">
    <source>
        <dbReference type="PROSITE" id="PS50076"/>
    </source>
</evidence>
<feature type="coiled-coil region" evidence="2">
    <location>
        <begin position="70"/>
        <end position="104"/>
    </location>
</feature>
<dbReference type="PROSITE" id="PS50076">
    <property type="entry name" value="DNAJ_2"/>
    <property type="match status" value="1"/>
</dbReference>
<dbReference type="Gene3D" id="1.10.287.110">
    <property type="entry name" value="DnaJ domain"/>
    <property type="match status" value="1"/>
</dbReference>
<accession>F9SY21</accession>
<dbReference type="RefSeq" id="WP_004418451.1">
    <property type="nucleotide sequence ID" value="NZ_ACZV01000005.1"/>
</dbReference>
<keyword evidence="1" id="KW-0143">Chaperone</keyword>
<name>F9SY21_VIBOR</name>
<evidence type="ECO:0000313" key="5">
    <source>
        <dbReference type="Proteomes" id="UP000002817"/>
    </source>
</evidence>
<feature type="domain" description="J" evidence="3">
    <location>
        <begin position="117"/>
        <end position="170"/>
    </location>
</feature>
<proteinExistence type="predicted"/>
<evidence type="ECO:0000256" key="1">
    <source>
        <dbReference type="ARBA" id="ARBA00023186"/>
    </source>
</evidence>
<keyword evidence="2" id="KW-0175">Coiled coil</keyword>
<organism evidence="4 5">
    <name type="scientific">Vibrio orientalis CIP 102891 = ATCC 33934</name>
    <dbReference type="NCBI Taxonomy" id="675816"/>
    <lineage>
        <taxon>Bacteria</taxon>
        <taxon>Pseudomonadati</taxon>
        <taxon>Pseudomonadota</taxon>
        <taxon>Gammaproteobacteria</taxon>
        <taxon>Vibrionales</taxon>
        <taxon>Vibrionaceae</taxon>
        <taxon>Vibrio</taxon>
        <taxon>Vibrio oreintalis group</taxon>
    </lineage>
</organism>
<protein>
    <recommendedName>
        <fullName evidence="3">J domain-containing protein</fullName>
    </recommendedName>
</protein>
<dbReference type="EMBL" id="AFWH01000072">
    <property type="protein sequence ID" value="EGU46084.1"/>
    <property type="molecule type" value="Genomic_DNA"/>
</dbReference>
<dbReference type="InterPro" id="IPR036869">
    <property type="entry name" value="J_dom_sf"/>
</dbReference>
<sequence>MKIFYILELDGLFLALDVMAENTSDEICQLQSQGFIVVSDSIRAKNSKIAIDKWHKYRASFVEEPVLTPLELANLTIRQANIRINELKRQLLVAEREIDSLNNQLKYKSSGGTDSLCDLDILGYEREPSSQELRKRYKSLASLHHPDKGGSKAMMQRLNDAYEKLRRKVA</sequence>
<gene>
    <name evidence="4" type="ORF">VIOR3934_21421</name>
</gene>
<dbReference type="CDD" id="cd06257">
    <property type="entry name" value="DnaJ"/>
    <property type="match status" value="1"/>
</dbReference>
<dbReference type="SMART" id="SM00271">
    <property type="entry name" value="DnaJ"/>
    <property type="match status" value="1"/>
</dbReference>
<dbReference type="Proteomes" id="UP000002817">
    <property type="component" value="Unassembled WGS sequence"/>
</dbReference>
<reference evidence="4 5" key="1">
    <citation type="journal article" date="2012" name="Int. J. Syst. Evol. Microbiol.">
        <title>Vibrio caribbeanicus sp. nov., isolated from the marine sponge Scleritoderma cyanea.</title>
        <authorList>
            <person name="Hoffmann M."/>
            <person name="Monday S.R."/>
            <person name="Allard M.W."/>
            <person name="Strain E.A."/>
            <person name="Whittaker P."/>
            <person name="Naum M."/>
            <person name="McCarthy P.J."/>
            <person name="Lopez J.V."/>
            <person name="Fischer M."/>
            <person name="Brown E.W."/>
        </authorList>
    </citation>
    <scope>NUCLEOTIDE SEQUENCE [LARGE SCALE GENOMIC DNA]</scope>
    <source>
        <strain evidence="5">CIP 102891 / ATCC 33934</strain>
    </source>
</reference>
<dbReference type="InterPro" id="IPR001623">
    <property type="entry name" value="DnaJ_domain"/>
</dbReference>
<evidence type="ECO:0000313" key="4">
    <source>
        <dbReference type="EMBL" id="EGU46084.1"/>
    </source>
</evidence>
<dbReference type="SUPFAM" id="SSF46565">
    <property type="entry name" value="Chaperone J-domain"/>
    <property type="match status" value="1"/>
</dbReference>
<evidence type="ECO:0000256" key="2">
    <source>
        <dbReference type="SAM" id="Coils"/>
    </source>
</evidence>